<dbReference type="FunCoup" id="T1G2K3">
    <property type="interactions" value="241"/>
</dbReference>
<dbReference type="PANTHER" id="PTHR24291">
    <property type="entry name" value="CYTOCHROME P450 FAMILY 4"/>
    <property type="match status" value="1"/>
</dbReference>
<keyword evidence="2 3" id="KW-0479">Metal-binding</keyword>
<evidence type="ECO:0000313" key="6">
    <source>
        <dbReference type="Proteomes" id="UP000015101"/>
    </source>
</evidence>
<dbReference type="GO" id="GO:0005506">
    <property type="term" value="F:iron ion binding"/>
    <property type="evidence" value="ECO:0007669"/>
    <property type="project" value="InterPro"/>
</dbReference>
<keyword evidence="3" id="KW-0503">Monooxygenase</keyword>
<dbReference type="InParanoid" id="T1G2K3"/>
<dbReference type="KEGG" id="hro:HELRODRAFT_76471"/>
<dbReference type="STRING" id="6412.T1G2K3"/>
<comment type="cofactor">
    <cofactor evidence="2">
        <name>heme</name>
        <dbReference type="ChEBI" id="CHEBI:30413"/>
    </cofactor>
</comment>
<reference evidence="4 6" key="2">
    <citation type="journal article" date="2013" name="Nature">
        <title>Insights into bilaterian evolution from three spiralian genomes.</title>
        <authorList>
            <person name="Simakov O."/>
            <person name="Marletaz F."/>
            <person name="Cho S.J."/>
            <person name="Edsinger-Gonzales E."/>
            <person name="Havlak P."/>
            <person name="Hellsten U."/>
            <person name="Kuo D.H."/>
            <person name="Larsson T."/>
            <person name="Lv J."/>
            <person name="Arendt D."/>
            <person name="Savage R."/>
            <person name="Osoegawa K."/>
            <person name="de Jong P."/>
            <person name="Grimwood J."/>
            <person name="Chapman J.A."/>
            <person name="Shapiro H."/>
            <person name="Aerts A."/>
            <person name="Otillar R.P."/>
            <person name="Terry A.Y."/>
            <person name="Boore J.L."/>
            <person name="Grigoriev I.V."/>
            <person name="Lindberg D.R."/>
            <person name="Seaver E.C."/>
            <person name="Weisblat D.A."/>
            <person name="Putnam N.H."/>
            <person name="Rokhsar D.S."/>
        </authorList>
    </citation>
    <scope>NUCLEOTIDE SEQUENCE</scope>
</reference>
<dbReference type="CTD" id="20215301"/>
<dbReference type="InterPro" id="IPR002401">
    <property type="entry name" value="Cyt_P450_E_grp-I"/>
</dbReference>
<dbReference type="Pfam" id="PF00067">
    <property type="entry name" value="p450"/>
    <property type="match status" value="1"/>
</dbReference>
<dbReference type="PRINTS" id="PR00463">
    <property type="entry name" value="EP450I"/>
</dbReference>
<dbReference type="Gene3D" id="1.10.630.10">
    <property type="entry name" value="Cytochrome P450"/>
    <property type="match status" value="1"/>
</dbReference>
<evidence type="ECO:0000256" key="1">
    <source>
        <dbReference type="ARBA" id="ARBA00010617"/>
    </source>
</evidence>
<keyword evidence="6" id="KW-1185">Reference proteome</keyword>
<sequence>PRSIEPKATTKGAYKYAVDWIGNGMVLNSGNKWLRSRKLLSPVFHFDNLYKFLKVENKCVDMFIVREFLFYAERGKSVEMMSNLSSLTLDIILRCACSYENNIQEIGTPWQHLDILYKLSADYKKFQRLVKYQHFDFIYNLSSDSQQFTKLSKYINGISDKLIQKRKVCIQKFEEHKLLDESSADMNDILNVLLRARDEDGNGLSDEEVRSELNTLLFAGHDTTAVSISWALYNLTKHSEFQRQCQEEIDDVFHGRTTDDFSHDDFLKFFYLTCYIKESMRLYSTVPALERELTKPLTIDGRECPVGSIINPIIYSLHRNEAVWPNSEKFDPERFFPQNVEKHDPFAFVPFSAGPRNCIGQHFAMNEMKIIMAKILHR</sequence>
<dbReference type="GO" id="GO:0016705">
    <property type="term" value="F:oxidoreductase activity, acting on paired donors, with incorporation or reduction of molecular oxygen"/>
    <property type="evidence" value="ECO:0007669"/>
    <property type="project" value="InterPro"/>
</dbReference>
<dbReference type="GeneID" id="20215301"/>
<dbReference type="GO" id="GO:0020037">
    <property type="term" value="F:heme binding"/>
    <property type="evidence" value="ECO:0007669"/>
    <property type="project" value="InterPro"/>
</dbReference>
<dbReference type="AlphaFoldDB" id="T1G2K3"/>
<dbReference type="eggNOG" id="KOG0157">
    <property type="taxonomic scope" value="Eukaryota"/>
</dbReference>
<dbReference type="InterPro" id="IPR050196">
    <property type="entry name" value="Cytochrome_P450_Monoox"/>
</dbReference>
<dbReference type="OMA" id="WEGPTPK"/>
<dbReference type="EMBL" id="AMQM01003593">
    <property type="status" value="NOT_ANNOTATED_CDS"/>
    <property type="molecule type" value="Genomic_DNA"/>
</dbReference>
<dbReference type="OrthoDB" id="1470350at2759"/>
<evidence type="ECO:0000256" key="2">
    <source>
        <dbReference type="PIRSR" id="PIRSR602401-1"/>
    </source>
</evidence>
<dbReference type="InterPro" id="IPR017972">
    <property type="entry name" value="Cyt_P450_CS"/>
</dbReference>
<dbReference type="RefSeq" id="XP_009014621.1">
    <property type="nucleotide sequence ID" value="XM_009016373.1"/>
</dbReference>
<dbReference type="HOGENOM" id="CLU_001570_5_1_1"/>
<accession>T1G2K3</accession>
<dbReference type="PANTHER" id="PTHR24291:SF201">
    <property type="entry name" value="CYTOCHROME P450, FAMILY 4, SUBFAMILY B, POLYPEPTIDE 7"/>
    <property type="match status" value="1"/>
</dbReference>
<dbReference type="InterPro" id="IPR001128">
    <property type="entry name" value="Cyt_P450"/>
</dbReference>
<feature type="binding site" description="axial binding residue" evidence="2">
    <location>
        <position position="358"/>
    </location>
    <ligand>
        <name>heme</name>
        <dbReference type="ChEBI" id="CHEBI:30413"/>
    </ligand>
    <ligandPart>
        <name>Fe</name>
        <dbReference type="ChEBI" id="CHEBI:18248"/>
    </ligandPart>
</feature>
<dbReference type="InterPro" id="IPR036396">
    <property type="entry name" value="Cyt_P450_sf"/>
</dbReference>
<dbReference type="PROSITE" id="PS00086">
    <property type="entry name" value="CYTOCHROME_P450"/>
    <property type="match status" value="1"/>
</dbReference>
<dbReference type="EMBL" id="KB096222">
    <property type="protein sequence ID" value="ESO07243.1"/>
    <property type="molecule type" value="Genomic_DNA"/>
</dbReference>
<dbReference type="EnsemblMetazoa" id="HelroT76471">
    <property type="protein sequence ID" value="HelroP76471"/>
    <property type="gene ID" value="HelroG76471"/>
</dbReference>
<gene>
    <name evidence="5" type="primary">20215301</name>
    <name evidence="4" type="ORF">HELRODRAFT_76471</name>
</gene>
<keyword evidence="2 3" id="KW-0408">Iron</keyword>
<protein>
    <recommendedName>
        <fullName evidence="7">Cytochrome P450</fullName>
    </recommendedName>
</protein>
<name>T1G2K3_HELRO</name>
<organism evidence="5 6">
    <name type="scientific">Helobdella robusta</name>
    <name type="common">Californian leech</name>
    <dbReference type="NCBI Taxonomy" id="6412"/>
    <lineage>
        <taxon>Eukaryota</taxon>
        <taxon>Metazoa</taxon>
        <taxon>Spiralia</taxon>
        <taxon>Lophotrochozoa</taxon>
        <taxon>Annelida</taxon>
        <taxon>Clitellata</taxon>
        <taxon>Hirudinea</taxon>
        <taxon>Rhynchobdellida</taxon>
        <taxon>Glossiphoniidae</taxon>
        <taxon>Helobdella</taxon>
    </lineage>
</organism>
<evidence type="ECO:0000313" key="4">
    <source>
        <dbReference type="EMBL" id="ESO07243.1"/>
    </source>
</evidence>
<keyword evidence="2 3" id="KW-0349">Heme</keyword>
<evidence type="ECO:0000313" key="5">
    <source>
        <dbReference type="EnsemblMetazoa" id="HelroP76471"/>
    </source>
</evidence>
<dbReference type="Proteomes" id="UP000015101">
    <property type="component" value="Unassembled WGS sequence"/>
</dbReference>
<reference evidence="5" key="3">
    <citation type="submission" date="2015-06" db="UniProtKB">
        <authorList>
            <consortium name="EnsemblMetazoa"/>
        </authorList>
    </citation>
    <scope>IDENTIFICATION</scope>
</reference>
<keyword evidence="3" id="KW-0560">Oxidoreductase</keyword>
<evidence type="ECO:0008006" key="7">
    <source>
        <dbReference type="Google" id="ProtNLM"/>
    </source>
</evidence>
<dbReference type="PRINTS" id="PR00385">
    <property type="entry name" value="P450"/>
</dbReference>
<dbReference type="GO" id="GO:0004497">
    <property type="term" value="F:monooxygenase activity"/>
    <property type="evidence" value="ECO:0007669"/>
    <property type="project" value="UniProtKB-KW"/>
</dbReference>
<reference evidence="6" key="1">
    <citation type="submission" date="2012-12" db="EMBL/GenBank/DDBJ databases">
        <authorList>
            <person name="Hellsten U."/>
            <person name="Grimwood J."/>
            <person name="Chapman J.A."/>
            <person name="Shapiro H."/>
            <person name="Aerts A."/>
            <person name="Otillar R.P."/>
            <person name="Terry A.Y."/>
            <person name="Boore J.L."/>
            <person name="Simakov O."/>
            <person name="Marletaz F."/>
            <person name="Cho S.-J."/>
            <person name="Edsinger-Gonzales E."/>
            <person name="Havlak P."/>
            <person name="Kuo D.-H."/>
            <person name="Larsson T."/>
            <person name="Lv J."/>
            <person name="Arendt D."/>
            <person name="Savage R."/>
            <person name="Osoegawa K."/>
            <person name="de Jong P."/>
            <person name="Lindberg D.R."/>
            <person name="Seaver E.C."/>
            <person name="Weisblat D.A."/>
            <person name="Putnam N.H."/>
            <person name="Grigoriev I.V."/>
            <person name="Rokhsar D.S."/>
        </authorList>
    </citation>
    <scope>NUCLEOTIDE SEQUENCE</scope>
</reference>
<evidence type="ECO:0000256" key="3">
    <source>
        <dbReference type="RuleBase" id="RU000461"/>
    </source>
</evidence>
<proteinExistence type="inferred from homology"/>
<comment type="similarity">
    <text evidence="1 3">Belongs to the cytochrome P450 family.</text>
</comment>
<dbReference type="EMBL" id="AMQM01003594">
    <property type="status" value="NOT_ANNOTATED_CDS"/>
    <property type="molecule type" value="Genomic_DNA"/>
</dbReference>
<dbReference type="SUPFAM" id="SSF48264">
    <property type="entry name" value="Cytochrome P450"/>
    <property type="match status" value="1"/>
</dbReference>